<accession>A0ABU6V0F7</accession>
<name>A0ABU6V0F7_9FABA</name>
<sequence length="68" mass="8031">MADRKWVTGKLVKRLKTQPKLTPKEAMKHMNEDYKIQLHEKMISRALKAAREIVAGNEAEQFSKMREY</sequence>
<evidence type="ECO:0000313" key="2">
    <source>
        <dbReference type="Proteomes" id="UP001341840"/>
    </source>
</evidence>
<reference evidence="1 2" key="1">
    <citation type="journal article" date="2023" name="Plants (Basel)">
        <title>Bridging the Gap: Combining Genomics and Transcriptomics Approaches to Understand Stylosanthes scabra, an Orphan Legume from the Brazilian Caatinga.</title>
        <authorList>
            <person name="Ferreira-Neto J.R.C."/>
            <person name="da Silva M.D."/>
            <person name="Binneck E."/>
            <person name="de Melo N.F."/>
            <person name="da Silva R.H."/>
            <person name="de Melo A.L.T.M."/>
            <person name="Pandolfi V."/>
            <person name="Bustamante F.O."/>
            <person name="Brasileiro-Vidal A.C."/>
            <person name="Benko-Iseppon A.M."/>
        </authorList>
    </citation>
    <scope>NUCLEOTIDE SEQUENCE [LARGE SCALE GENOMIC DNA]</scope>
    <source>
        <tissue evidence="1">Leaves</tissue>
    </source>
</reference>
<feature type="non-terminal residue" evidence="1">
    <location>
        <position position="68"/>
    </location>
</feature>
<evidence type="ECO:0000313" key="1">
    <source>
        <dbReference type="EMBL" id="MED6167070.1"/>
    </source>
</evidence>
<dbReference type="EMBL" id="JASCZI010133773">
    <property type="protein sequence ID" value="MED6167070.1"/>
    <property type="molecule type" value="Genomic_DNA"/>
</dbReference>
<protein>
    <submittedName>
        <fullName evidence="1">Uncharacterized protein</fullName>
    </submittedName>
</protein>
<dbReference type="Proteomes" id="UP001341840">
    <property type="component" value="Unassembled WGS sequence"/>
</dbReference>
<keyword evidence="2" id="KW-1185">Reference proteome</keyword>
<comment type="caution">
    <text evidence="1">The sequence shown here is derived from an EMBL/GenBank/DDBJ whole genome shotgun (WGS) entry which is preliminary data.</text>
</comment>
<gene>
    <name evidence="1" type="ORF">PIB30_115575</name>
</gene>
<proteinExistence type="predicted"/>
<organism evidence="1 2">
    <name type="scientific">Stylosanthes scabra</name>
    <dbReference type="NCBI Taxonomy" id="79078"/>
    <lineage>
        <taxon>Eukaryota</taxon>
        <taxon>Viridiplantae</taxon>
        <taxon>Streptophyta</taxon>
        <taxon>Embryophyta</taxon>
        <taxon>Tracheophyta</taxon>
        <taxon>Spermatophyta</taxon>
        <taxon>Magnoliopsida</taxon>
        <taxon>eudicotyledons</taxon>
        <taxon>Gunneridae</taxon>
        <taxon>Pentapetalae</taxon>
        <taxon>rosids</taxon>
        <taxon>fabids</taxon>
        <taxon>Fabales</taxon>
        <taxon>Fabaceae</taxon>
        <taxon>Papilionoideae</taxon>
        <taxon>50 kb inversion clade</taxon>
        <taxon>dalbergioids sensu lato</taxon>
        <taxon>Dalbergieae</taxon>
        <taxon>Pterocarpus clade</taxon>
        <taxon>Stylosanthes</taxon>
    </lineage>
</organism>